<evidence type="ECO:0000313" key="2">
    <source>
        <dbReference type="EMBL" id="KAK4772883.1"/>
    </source>
</evidence>
<reference evidence="2 3" key="1">
    <citation type="journal article" date="2023" name="Hortic Res">
        <title>Pangenome of water caltrop reveals structural variations and asymmetric subgenome divergence after allopolyploidization.</title>
        <authorList>
            <person name="Zhang X."/>
            <person name="Chen Y."/>
            <person name="Wang L."/>
            <person name="Yuan Y."/>
            <person name="Fang M."/>
            <person name="Shi L."/>
            <person name="Lu R."/>
            <person name="Comes H.P."/>
            <person name="Ma Y."/>
            <person name="Chen Y."/>
            <person name="Huang G."/>
            <person name="Zhou Y."/>
            <person name="Zheng Z."/>
            <person name="Qiu Y."/>
        </authorList>
    </citation>
    <scope>NUCLEOTIDE SEQUENCE [LARGE SCALE GENOMIC DNA]</scope>
    <source>
        <tissue evidence="2">Roots</tissue>
    </source>
</reference>
<sequence>MPTVAEADKEEEQPKECECSNSILKEQEEEKNRAAKKEGKSLQRLPVGGSVEMAILHPRNKLEDGSPGQVKREVE</sequence>
<feature type="region of interest" description="Disordered" evidence="1">
    <location>
        <begin position="1"/>
        <end position="75"/>
    </location>
</feature>
<proteinExistence type="predicted"/>
<organism evidence="2 3">
    <name type="scientific">Trapa incisa</name>
    <dbReference type="NCBI Taxonomy" id="236973"/>
    <lineage>
        <taxon>Eukaryota</taxon>
        <taxon>Viridiplantae</taxon>
        <taxon>Streptophyta</taxon>
        <taxon>Embryophyta</taxon>
        <taxon>Tracheophyta</taxon>
        <taxon>Spermatophyta</taxon>
        <taxon>Magnoliopsida</taxon>
        <taxon>eudicotyledons</taxon>
        <taxon>Gunneridae</taxon>
        <taxon>Pentapetalae</taxon>
        <taxon>rosids</taxon>
        <taxon>malvids</taxon>
        <taxon>Myrtales</taxon>
        <taxon>Lythraceae</taxon>
        <taxon>Trapa</taxon>
    </lineage>
</organism>
<keyword evidence="3" id="KW-1185">Reference proteome</keyword>
<dbReference type="Proteomes" id="UP001345219">
    <property type="component" value="Chromosome 22"/>
</dbReference>
<protein>
    <submittedName>
        <fullName evidence="2">Uncharacterized protein</fullName>
    </submittedName>
</protein>
<comment type="caution">
    <text evidence="2">The sequence shown here is derived from an EMBL/GenBank/DDBJ whole genome shotgun (WGS) entry which is preliminary data.</text>
</comment>
<accession>A0AAN7KYT6</accession>
<evidence type="ECO:0000313" key="3">
    <source>
        <dbReference type="Proteomes" id="UP001345219"/>
    </source>
</evidence>
<feature type="compositionally biased region" description="Basic and acidic residues" evidence="1">
    <location>
        <begin position="25"/>
        <end position="41"/>
    </location>
</feature>
<dbReference type="AlphaFoldDB" id="A0AAN7KYT6"/>
<dbReference type="EMBL" id="JAXIOK010000004">
    <property type="protein sequence ID" value="KAK4772883.1"/>
    <property type="molecule type" value="Genomic_DNA"/>
</dbReference>
<feature type="compositionally biased region" description="Basic and acidic residues" evidence="1">
    <location>
        <begin position="60"/>
        <end position="75"/>
    </location>
</feature>
<evidence type="ECO:0000256" key="1">
    <source>
        <dbReference type="SAM" id="MobiDB-lite"/>
    </source>
</evidence>
<name>A0AAN7KYT6_9MYRT</name>
<gene>
    <name evidence="2" type="ORF">SAY87_027902</name>
</gene>